<name>A0A9X2W4T1_9ENTR</name>
<gene>
    <name evidence="1" type="ORF">MUA00_01940</name>
</gene>
<keyword evidence="2" id="KW-1185">Reference proteome</keyword>
<evidence type="ECO:0000313" key="2">
    <source>
        <dbReference type="Proteomes" id="UP001150641"/>
    </source>
</evidence>
<proteinExistence type="predicted"/>
<dbReference type="Proteomes" id="UP001150641">
    <property type="component" value="Unassembled WGS sequence"/>
</dbReference>
<dbReference type="EMBL" id="JALHAP010000067">
    <property type="protein sequence ID" value="MCT4700577.1"/>
    <property type="molecule type" value="Genomic_DNA"/>
</dbReference>
<reference evidence="1" key="1">
    <citation type="submission" date="2022-03" db="EMBL/GenBank/DDBJ databases">
        <title>Proposal of a novel genus Dryocolo and two novel species.</title>
        <authorList>
            <person name="Maddock D.W."/>
            <person name="Brady C.L."/>
            <person name="Denman S."/>
            <person name="Arnold D."/>
        </authorList>
    </citation>
    <scope>NUCLEOTIDE SEQUENCE</scope>
    <source>
        <strain evidence="1">H6W4</strain>
    </source>
</reference>
<dbReference type="RefSeq" id="WP_271121524.1">
    <property type="nucleotide sequence ID" value="NZ_JALHAN010000054.1"/>
</dbReference>
<comment type="caution">
    <text evidence="1">The sequence shown here is derived from an EMBL/GenBank/DDBJ whole genome shotgun (WGS) entry which is preliminary data.</text>
</comment>
<evidence type="ECO:0000313" key="1">
    <source>
        <dbReference type="EMBL" id="MCT4700577.1"/>
    </source>
</evidence>
<feature type="non-terminal residue" evidence="1">
    <location>
        <position position="1"/>
    </location>
</feature>
<protein>
    <submittedName>
        <fullName evidence="1">Uncharacterized protein</fullName>
    </submittedName>
</protein>
<accession>A0A9X2W4T1</accession>
<organism evidence="1 2">
    <name type="scientific">Dryocola boscaweniae</name>
    <dbReference type="NCBI Taxonomy" id="2925397"/>
    <lineage>
        <taxon>Bacteria</taxon>
        <taxon>Pseudomonadati</taxon>
        <taxon>Pseudomonadota</taxon>
        <taxon>Gammaproteobacteria</taxon>
        <taxon>Enterobacterales</taxon>
        <taxon>Enterobacteriaceae</taxon>
        <taxon>Dryocola</taxon>
    </lineage>
</organism>
<dbReference type="AlphaFoldDB" id="A0A9X2W4T1"/>
<sequence length="64" mass="7465">LRGGVYYAFLLQSQAFIFAFVRLTGRFVSRCAVSVEAQYRDFPEADKRLLQINYQASFFSAMWL</sequence>